<keyword evidence="1" id="KW-1133">Transmembrane helix</keyword>
<protein>
    <submittedName>
        <fullName evidence="2">DUF1295-domain-containing protein</fullName>
    </submittedName>
</protein>
<evidence type="ECO:0000256" key="1">
    <source>
        <dbReference type="SAM" id="Phobius"/>
    </source>
</evidence>
<keyword evidence="3" id="KW-1185">Reference proteome</keyword>
<dbReference type="Proteomes" id="UP000077266">
    <property type="component" value="Unassembled WGS sequence"/>
</dbReference>
<accession>A0A165LS70</accession>
<dbReference type="Pfam" id="PF06966">
    <property type="entry name" value="DUF1295"/>
    <property type="match status" value="1"/>
</dbReference>
<feature type="transmembrane region" description="Helical" evidence="1">
    <location>
        <begin position="81"/>
        <end position="99"/>
    </location>
</feature>
<sequence>MAVLSRLVPTIATTYGLQALFAAVFIPLQTERFYDLCGSIGFLSATGVSLYGPALKAKYWDGIPGATLPALNTTNFAPRQLILTAGLVVWSARLGSFLLERAIRHNGDSRFDTIRSNPVTFALAWFMQANWVMLVGLPVYLMNVLPATQHTPLSRGDKVGLAFAAAAFVLEVIADRQKSAWRAAKDAKVHSEKFISHGLWGWSRHPNYVAEIGIWTGVFFSSLRTLRAAYPTSATVAALGSPLLTYVLLRHISGVPPLEKAGDKKWRDDPAWKAYKSNVPVFWPWA</sequence>
<dbReference type="EMBL" id="KV425921">
    <property type="protein sequence ID" value="KZV98250.1"/>
    <property type="molecule type" value="Genomic_DNA"/>
</dbReference>
<dbReference type="AlphaFoldDB" id="A0A165LS70"/>
<keyword evidence="1" id="KW-0472">Membrane</keyword>
<name>A0A165LS70_EXIGL</name>
<feature type="transmembrane region" description="Helical" evidence="1">
    <location>
        <begin position="6"/>
        <end position="26"/>
    </location>
</feature>
<dbReference type="GO" id="GO:0016020">
    <property type="term" value="C:membrane"/>
    <property type="evidence" value="ECO:0007669"/>
    <property type="project" value="TreeGrafter"/>
</dbReference>
<dbReference type="InterPro" id="IPR010721">
    <property type="entry name" value="UstE-like"/>
</dbReference>
<evidence type="ECO:0000313" key="3">
    <source>
        <dbReference type="Proteomes" id="UP000077266"/>
    </source>
</evidence>
<dbReference type="OrthoDB" id="67965at2759"/>
<reference evidence="2 3" key="1">
    <citation type="journal article" date="2016" name="Mol. Biol. Evol.">
        <title>Comparative Genomics of Early-Diverging Mushroom-Forming Fungi Provides Insights into the Origins of Lignocellulose Decay Capabilities.</title>
        <authorList>
            <person name="Nagy L.G."/>
            <person name="Riley R."/>
            <person name="Tritt A."/>
            <person name="Adam C."/>
            <person name="Daum C."/>
            <person name="Floudas D."/>
            <person name="Sun H."/>
            <person name="Yadav J.S."/>
            <person name="Pangilinan J."/>
            <person name="Larsson K.H."/>
            <person name="Matsuura K."/>
            <person name="Barry K."/>
            <person name="Labutti K."/>
            <person name="Kuo R."/>
            <person name="Ohm R.A."/>
            <person name="Bhattacharya S.S."/>
            <person name="Shirouzu T."/>
            <person name="Yoshinaga Y."/>
            <person name="Martin F.M."/>
            <person name="Grigoriev I.V."/>
            <person name="Hibbett D.S."/>
        </authorList>
    </citation>
    <scope>NUCLEOTIDE SEQUENCE [LARGE SCALE GENOMIC DNA]</scope>
    <source>
        <strain evidence="2 3">HHB12029</strain>
    </source>
</reference>
<keyword evidence="1" id="KW-0812">Transmembrane</keyword>
<dbReference type="Gene3D" id="1.20.120.1630">
    <property type="match status" value="1"/>
</dbReference>
<dbReference type="InParanoid" id="A0A165LS70"/>
<proteinExistence type="predicted"/>
<gene>
    <name evidence="2" type="ORF">EXIGLDRAFT_641628</name>
</gene>
<dbReference type="PANTHER" id="PTHR32251:SF17">
    <property type="entry name" value="STEROID 5-ALPHA REDUCTASE C-TERMINAL DOMAIN-CONTAINING PROTEIN"/>
    <property type="match status" value="1"/>
</dbReference>
<dbReference type="PANTHER" id="PTHR32251">
    <property type="entry name" value="3-OXO-5-ALPHA-STEROID 4-DEHYDROGENASE"/>
    <property type="match status" value="1"/>
</dbReference>
<evidence type="ECO:0000313" key="2">
    <source>
        <dbReference type="EMBL" id="KZV98250.1"/>
    </source>
</evidence>
<organism evidence="2 3">
    <name type="scientific">Exidia glandulosa HHB12029</name>
    <dbReference type="NCBI Taxonomy" id="1314781"/>
    <lineage>
        <taxon>Eukaryota</taxon>
        <taxon>Fungi</taxon>
        <taxon>Dikarya</taxon>
        <taxon>Basidiomycota</taxon>
        <taxon>Agaricomycotina</taxon>
        <taxon>Agaricomycetes</taxon>
        <taxon>Auriculariales</taxon>
        <taxon>Exidiaceae</taxon>
        <taxon>Exidia</taxon>
    </lineage>
</organism>
<feature type="transmembrane region" description="Helical" evidence="1">
    <location>
        <begin position="119"/>
        <end position="139"/>
    </location>
</feature>